<feature type="compositionally biased region" description="Polar residues" evidence="1">
    <location>
        <begin position="1"/>
        <end position="16"/>
    </location>
</feature>
<accession>A0A919EE12</accession>
<sequence>MGWTGSNYRRISQSPGNAGVPSERECIMTVMTERSSRMLVEQFEQIASTAPETVRLEFINGRIEEKPVPDGDHSAITMWLIRQCMQARPELDLYPTQGLKVGEYRKGRALPDGTLVPVDHFMGQGDWADPDGVLMTVEITSYDGDTDRRDRQEKPAAYAAAGIPVYLLIDRDACVVVVHTSPDPELGHYACRLEVPFGKPAELPDPVNITLDTEALKNYVR</sequence>
<proteinExistence type="predicted"/>
<feature type="region of interest" description="Disordered" evidence="1">
    <location>
        <begin position="1"/>
        <end position="22"/>
    </location>
</feature>
<comment type="caution">
    <text evidence="3">The sequence shown here is derived from an EMBL/GenBank/DDBJ whole genome shotgun (WGS) entry which is preliminary data.</text>
</comment>
<evidence type="ECO:0000259" key="2">
    <source>
        <dbReference type="Pfam" id="PF05685"/>
    </source>
</evidence>
<dbReference type="Proteomes" id="UP000638313">
    <property type="component" value="Unassembled WGS sequence"/>
</dbReference>
<dbReference type="Pfam" id="PF05685">
    <property type="entry name" value="Uma2"/>
    <property type="match status" value="1"/>
</dbReference>
<protein>
    <recommendedName>
        <fullName evidence="2">Putative restriction endonuclease domain-containing protein</fullName>
    </recommendedName>
</protein>
<evidence type="ECO:0000313" key="3">
    <source>
        <dbReference type="EMBL" id="GHF60620.1"/>
    </source>
</evidence>
<reference evidence="3" key="1">
    <citation type="journal article" date="2014" name="Int. J. Syst. Evol. Microbiol.">
        <title>Complete genome sequence of Corynebacterium casei LMG S-19264T (=DSM 44701T), isolated from a smear-ripened cheese.</title>
        <authorList>
            <consortium name="US DOE Joint Genome Institute (JGI-PGF)"/>
            <person name="Walter F."/>
            <person name="Albersmeier A."/>
            <person name="Kalinowski J."/>
            <person name="Ruckert C."/>
        </authorList>
    </citation>
    <scope>NUCLEOTIDE SEQUENCE</scope>
    <source>
        <strain evidence="3">JCM 4059</strain>
    </source>
</reference>
<dbReference type="InterPro" id="IPR008538">
    <property type="entry name" value="Uma2"/>
</dbReference>
<dbReference type="PANTHER" id="PTHR35400:SF3">
    <property type="entry name" value="SLL1072 PROTEIN"/>
    <property type="match status" value="1"/>
</dbReference>
<dbReference type="CDD" id="cd06260">
    <property type="entry name" value="DUF820-like"/>
    <property type="match status" value="1"/>
</dbReference>
<name>A0A919EE12_9ACTN</name>
<reference evidence="3" key="2">
    <citation type="submission" date="2020-09" db="EMBL/GenBank/DDBJ databases">
        <authorList>
            <person name="Sun Q."/>
            <person name="Ohkuma M."/>
        </authorList>
    </citation>
    <scope>NUCLEOTIDE SEQUENCE</scope>
    <source>
        <strain evidence="3">JCM 4059</strain>
    </source>
</reference>
<organism evidence="3 4">
    <name type="scientific">Streptomyces mashuensis</name>
    <dbReference type="NCBI Taxonomy" id="33904"/>
    <lineage>
        <taxon>Bacteria</taxon>
        <taxon>Bacillati</taxon>
        <taxon>Actinomycetota</taxon>
        <taxon>Actinomycetes</taxon>
        <taxon>Kitasatosporales</taxon>
        <taxon>Streptomycetaceae</taxon>
        <taxon>Streptomyces</taxon>
    </lineage>
</organism>
<dbReference type="InterPro" id="IPR011335">
    <property type="entry name" value="Restrct_endonuc-II-like"/>
</dbReference>
<gene>
    <name evidence="3" type="ORF">GCM10010218_47590</name>
</gene>
<evidence type="ECO:0000313" key="4">
    <source>
        <dbReference type="Proteomes" id="UP000638313"/>
    </source>
</evidence>
<dbReference type="SUPFAM" id="SSF52980">
    <property type="entry name" value="Restriction endonuclease-like"/>
    <property type="match status" value="1"/>
</dbReference>
<dbReference type="AlphaFoldDB" id="A0A919EE12"/>
<evidence type="ECO:0000256" key="1">
    <source>
        <dbReference type="SAM" id="MobiDB-lite"/>
    </source>
</evidence>
<dbReference type="InterPro" id="IPR012296">
    <property type="entry name" value="Nuclease_put_TT1808"/>
</dbReference>
<dbReference type="EMBL" id="BNBD01000011">
    <property type="protein sequence ID" value="GHF60620.1"/>
    <property type="molecule type" value="Genomic_DNA"/>
</dbReference>
<feature type="domain" description="Putative restriction endonuclease" evidence="2">
    <location>
        <begin position="40"/>
        <end position="185"/>
    </location>
</feature>
<keyword evidence="4" id="KW-1185">Reference proteome</keyword>
<dbReference type="Gene3D" id="3.90.1570.10">
    <property type="entry name" value="tt1808, chain A"/>
    <property type="match status" value="1"/>
</dbReference>
<dbReference type="PANTHER" id="PTHR35400">
    <property type="entry name" value="SLR1083 PROTEIN"/>
    <property type="match status" value="1"/>
</dbReference>